<comment type="similarity">
    <text evidence="1 2">Belongs to the enoyl-CoA hydratase/isomerase family.</text>
</comment>
<dbReference type="InterPro" id="IPR029045">
    <property type="entry name" value="ClpP/crotonase-like_dom_sf"/>
</dbReference>
<reference evidence="5" key="1">
    <citation type="journal article" date="2019" name="Int. J. Syst. Evol. Microbiol.">
        <title>The Global Catalogue of Microorganisms (GCM) 10K type strain sequencing project: providing services to taxonomists for standard genome sequencing and annotation.</title>
        <authorList>
            <consortium name="The Broad Institute Genomics Platform"/>
            <consortium name="The Broad Institute Genome Sequencing Center for Infectious Disease"/>
            <person name="Wu L."/>
            <person name="Ma J."/>
        </authorList>
    </citation>
    <scope>NUCLEOTIDE SEQUENCE [LARGE SCALE GENOMIC DNA]</scope>
    <source>
        <strain evidence="5">TISTR 1571</strain>
    </source>
</reference>
<dbReference type="Proteomes" id="UP001597452">
    <property type="component" value="Unassembled WGS sequence"/>
</dbReference>
<sequence>MEFETIKYSENQGVATITLNRPKAYNAITEVMNKEITKALKVANKSNDIRCIVITGEGKAFCSGQDLQDVGDDTNHAEFLRSRYHPMMKAIKATPKPIVAAVNGTAAGAGMSLALAADFRLVQPNVKFVSAFVGIGLVPDSGFLYLLPRLIGYAKAMEVTILGKPITGEEAYDFGLATELIEPDEWDEKVDAFSQHLASMPTKSIELVKRYMIDSMNESFDEFLEKEAFAQRIAGLSEDHHEGVQAFKEKRKPTFIGK</sequence>
<organism evidence="4 5">
    <name type="scientific">Piscibacillus salipiscarius</name>
    <dbReference type="NCBI Taxonomy" id="299480"/>
    <lineage>
        <taxon>Bacteria</taxon>
        <taxon>Bacillati</taxon>
        <taxon>Bacillota</taxon>
        <taxon>Bacilli</taxon>
        <taxon>Bacillales</taxon>
        <taxon>Bacillaceae</taxon>
        <taxon>Piscibacillus</taxon>
    </lineage>
</organism>
<dbReference type="RefSeq" id="WP_054752445.1">
    <property type="nucleotide sequence ID" value="NZ_JBHUMZ010000019.1"/>
</dbReference>
<feature type="transmembrane region" description="Helical" evidence="3">
    <location>
        <begin position="97"/>
        <end position="116"/>
    </location>
</feature>
<dbReference type="PANTHER" id="PTHR43459">
    <property type="entry name" value="ENOYL-COA HYDRATASE"/>
    <property type="match status" value="1"/>
</dbReference>
<gene>
    <name evidence="4" type="ORF">ACFSW4_07585</name>
</gene>
<dbReference type="PANTHER" id="PTHR43459:SF1">
    <property type="entry name" value="EG:BACN32G11.4 PROTEIN"/>
    <property type="match status" value="1"/>
</dbReference>
<evidence type="ECO:0000313" key="4">
    <source>
        <dbReference type="EMBL" id="MFD2638720.1"/>
    </source>
</evidence>
<dbReference type="Gene3D" id="1.10.12.10">
    <property type="entry name" value="Lyase 2-enoyl-coa Hydratase, Chain A, domain 2"/>
    <property type="match status" value="1"/>
</dbReference>
<proteinExistence type="inferred from homology"/>
<dbReference type="CDD" id="cd06558">
    <property type="entry name" value="crotonase-like"/>
    <property type="match status" value="1"/>
</dbReference>
<keyword evidence="5" id="KW-1185">Reference proteome</keyword>
<keyword evidence="3" id="KW-1133">Transmembrane helix</keyword>
<dbReference type="InterPro" id="IPR001753">
    <property type="entry name" value="Enoyl-CoA_hydra/iso"/>
</dbReference>
<name>A0ABW5QAH5_9BACI</name>
<feature type="transmembrane region" description="Helical" evidence="3">
    <location>
        <begin position="128"/>
        <end position="147"/>
    </location>
</feature>
<evidence type="ECO:0000256" key="2">
    <source>
        <dbReference type="RuleBase" id="RU003707"/>
    </source>
</evidence>
<comment type="caution">
    <text evidence="4">The sequence shown here is derived from an EMBL/GenBank/DDBJ whole genome shotgun (WGS) entry which is preliminary data.</text>
</comment>
<accession>A0ABW5QAH5</accession>
<evidence type="ECO:0000256" key="3">
    <source>
        <dbReference type="SAM" id="Phobius"/>
    </source>
</evidence>
<dbReference type="Gene3D" id="3.90.226.10">
    <property type="entry name" value="2-enoyl-CoA Hydratase, Chain A, domain 1"/>
    <property type="match status" value="1"/>
</dbReference>
<dbReference type="InterPro" id="IPR018376">
    <property type="entry name" value="Enoyl-CoA_hyd/isom_CS"/>
</dbReference>
<evidence type="ECO:0000313" key="5">
    <source>
        <dbReference type="Proteomes" id="UP001597452"/>
    </source>
</evidence>
<evidence type="ECO:0000256" key="1">
    <source>
        <dbReference type="ARBA" id="ARBA00005254"/>
    </source>
</evidence>
<dbReference type="Pfam" id="PF00378">
    <property type="entry name" value="ECH_1"/>
    <property type="match status" value="1"/>
</dbReference>
<keyword evidence="3" id="KW-0812">Transmembrane</keyword>
<dbReference type="EMBL" id="JBHUMZ010000019">
    <property type="protein sequence ID" value="MFD2638720.1"/>
    <property type="molecule type" value="Genomic_DNA"/>
</dbReference>
<keyword evidence="3" id="KW-0472">Membrane</keyword>
<protein>
    <submittedName>
        <fullName evidence="4">Enoyl-CoA hydratase/isomerase family protein</fullName>
    </submittedName>
</protein>
<dbReference type="SUPFAM" id="SSF52096">
    <property type="entry name" value="ClpP/crotonase"/>
    <property type="match status" value="1"/>
</dbReference>
<dbReference type="InterPro" id="IPR014748">
    <property type="entry name" value="Enoyl-CoA_hydra_C"/>
</dbReference>
<dbReference type="PROSITE" id="PS00166">
    <property type="entry name" value="ENOYL_COA_HYDRATASE"/>
    <property type="match status" value="1"/>
</dbReference>